<dbReference type="InterPro" id="IPR015943">
    <property type="entry name" value="WD40/YVTN_repeat-like_dom_sf"/>
</dbReference>
<dbReference type="PANTHER" id="PTHR47197:SF3">
    <property type="entry name" value="DIHYDRO-HEME D1 DEHYDROGENASE"/>
    <property type="match status" value="1"/>
</dbReference>
<dbReference type="PANTHER" id="PTHR47197">
    <property type="entry name" value="PROTEIN NIRF"/>
    <property type="match status" value="1"/>
</dbReference>
<dbReference type="SUPFAM" id="SSF50974">
    <property type="entry name" value="Nitrous oxide reductase, N-terminal domain"/>
    <property type="match status" value="1"/>
</dbReference>
<proteinExistence type="predicted"/>
<dbReference type="RefSeq" id="WP_191736657.1">
    <property type="nucleotide sequence ID" value="NZ_JACYFS010000002.1"/>
</dbReference>
<feature type="chain" id="PRO_5046423047" evidence="1">
    <location>
        <begin position="19"/>
        <end position="334"/>
    </location>
</feature>
<dbReference type="Gene3D" id="2.130.10.10">
    <property type="entry name" value="YVTN repeat-like/Quinoprotein amine dehydrogenase"/>
    <property type="match status" value="2"/>
</dbReference>
<evidence type="ECO:0000256" key="1">
    <source>
        <dbReference type="SAM" id="SignalP"/>
    </source>
</evidence>
<protein>
    <submittedName>
        <fullName evidence="2">YncE family protein</fullName>
    </submittedName>
</protein>
<comment type="caution">
    <text evidence="2">The sequence shown here is derived from an EMBL/GenBank/DDBJ whole genome shotgun (WGS) entry which is preliminary data.</text>
</comment>
<accession>A0ABR8ZBG7</accession>
<evidence type="ECO:0000313" key="3">
    <source>
        <dbReference type="Proteomes" id="UP000637299"/>
    </source>
</evidence>
<dbReference type="InterPro" id="IPR051200">
    <property type="entry name" value="Host-pathogen_enzymatic-act"/>
</dbReference>
<dbReference type="Proteomes" id="UP000637299">
    <property type="component" value="Unassembled WGS sequence"/>
</dbReference>
<keyword evidence="1" id="KW-0732">Signal</keyword>
<reference evidence="2 3" key="1">
    <citation type="submission" date="2020-09" db="EMBL/GenBank/DDBJ databases">
        <title>Genome seq and assembly of Chryseobacterium sp.</title>
        <authorList>
            <person name="Chhetri G."/>
        </authorList>
    </citation>
    <scope>NUCLEOTIDE SEQUENCE [LARGE SCALE GENOMIC DNA]</scope>
    <source>
        <strain evidence="2 3">GCR10</strain>
    </source>
</reference>
<name>A0ABR8ZBG7_9FLAO</name>
<dbReference type="EMBL" id="JACYFS010000002">
    <property type="protein sequence ID" value="MBD8082669.1"/>
    <property type="molecule type" value="Genomic_DNA"/>
</dbReference>
<evidence type="ECO:0000313" key="2">
    <source>
        <dbReference type="EMBL" id="MBD8082669.1"/>
    </source>
</evidence>
<organism evidence="2 3">
    <name type="scientific">Chryseobacterium caseinilyticum</name>
    <dbReference type="NCBI Taxonomy" id="2771428"/>
    <lineage>
        <taxon>Bacteria</taxon>
        <taxon>Pseudomonadati</taxon>
        <taxon>Bacteroidota</taxon>
        <taxon>Flavobacteriia</taxon>
        <taxon>Flavobacteriales</taxon>
        <taxon>Weeksellaceae</taxon>
        <taxon>Chryseobacterium group</taxon>
        <taxon>Chryseobacterium</taxon>
    </lineage>
</organism>
<feature type="signal peptide" evidence="1">
    <location>
        <begin position="1"/>
        <end position="18"/>
    </location>
</feature>
<keyword evidence="3" id="KW-1185">Reference proteome</keyword>
<sequence length="334" mass="37121">MKFIHFLLLFCSIQFSFAQNKYILALSKSDHQMVVLDYDNLSIIKKIPVGEDPHELIVSENGEKAYVANTSNGAAHEINVIDLKNLVPKQNIDIRPLYGAHGLALNDNKLWFTAQGSKSVGRYDVSSEKLEWSVGTGQNVTHLIHVTSDSEHFYTTNIESGTVSIFDHVLLQPTVPPTGVLPPNVKPRLDWIQTLIPAGKGVEGFDVSPNGKELWAVRPDGHIIIIDPEKKIIKQDLDTKVLGLHRLKFSFDGKTVYAVSVKTGDLLFIDFKSRKELKRINAGQGAGLFVDHERNRLFVSCTPNNYISVVDLATQEVIKKLEIGGRPDGMAISK</sequence>
<gene>
    <name evidence="2" type="ORF">IC610_09590</name>
</gene>
<dbReference type="InterPro" id="IPR011045">
    <property type="entry name" value="N2O_reductase_N"/>
</dbReference>